<reference evidence="3" key="1">
    <citation type="submission" date="2023-07" db="EMBL/GenBank/DDBJ databases">
        <title>A draft genome of Kazachstania heterogenica Y-27499.</title>
        <authorList>
            <person name="Donic C."/>
            <person name="Kralova J.S."/>
            <person name="Fidel L."/>
            <person name="Ben-Dor S."/>
            <person name="Jung S."/>
        </authorList>
    </citation>
    <scope>NUCLEOTIDE SEQUENCE [LARGE SCALE GENOMIC DNA]</scope>
    <source>
        <strain evidence="3">Y27499</strain>
    </source>
</reference>
<dbReference type="CDD" id="cd14939">
    <property type="entry name" value="7tmD_STE2"/>
    <property type="match status" value="1"/>
</dbReference>
<feature type="transmembrane region" description="Helical" evidence="1">
    <location>
        <begin position="198"/>
        <end position="221"/>
    </location>
</feature>
<keyword evidence="1" id="KW-1133">Transmembrane helix</keyword>
<keyword evidence="1" id="KW-0472">Membrane</keyword>
<feature type="transmembrane region" description="Helical" evidence="1">
    <location>
        <begin position="42"/>
        <end position="62"/>
    </location>
</feature>
<dbReference type="GO" id="GO:0000750">
    <property type="term" value="P:pheromone-dependent signal transduction involved in conjugation with cellular fusion"/>
    <property type="evidence" value="ECO:0007669"/>
    <property type="project" value="TreeGrafter"/>
</dbReference>
<dbReference type="GO" id="GO:0038038">
    <property type="term" value="C:G protein-coupled receptor homodimeric complex"/>
    <property type="evidence" value="ECO:0007669"/>
    <property type="project" value="TreeGrafter"/>
</dbReference>
<dbReference type="GO" id="GO:0004932">
    <property type="term" value="F:mating-type factor pheromone receptor activity"/>
    <property type="evidence" value="ECO:0007669"/>
    <property type="project" value="InterPro"/>
</dbReference>
<dbReference type="InterPro" id="IPR000366">
    <property type="entry name" value="GPCR_STE2"/>
</dbReference>
<feature type="transmembrane region" description="Helical" evidence="1">
    <location>
        <begin position="263"/>
        <end position="286"/>
    </location>
</feature>
<evidence type="ECO:0000256" key="1">
    <source>
        <dbReference type="SAM" id="Phobius"/>
    </source>
</evidence>
<name>A0AAN7WLA5_9SACH</name>
<dbReference type="AlphaFoldDB" id="A0AAN7WLA5"/>
<comment type="caution">
    <text evidence="2">The sequence shown here is derived from an EMBL/GenBank/DDBJ whole genome shotgun (WGS) entry which is preliminary data.</text>
</comment>
<evidence type="ECO:0000313" key="3">
    <source>
        <dbReference type="Proteomes" id="UP001306508"/>
    </source>
</evidence>
<feature type="transmembrane region" description="Helical" evidence="1">
    <location>
        <begin position="233"/>
        <end position="257"/>
    </location>
</feature>
<dbReference type="EMBL" id="JAWIZZ010000071">
    <property type="protein sequence ID" value="KAK5773737.1"/>
    <property type="molecule type" value="Genomic_DNA"/>
</dbReference>
<sequence length="442" mass="49462">MMFDPDYDPLTGNLTFLTVYGPSSITFGELQYLINTKIRQSIVFGVCCGASIITFIIMWLVSKQKKTPIFILNQMSLFLLFLQSAFYFKYILSSQSSVTLALTEFPQMVHKYNLHISAAADIFKLLLVVCIECSLVFQVKVMFSGDSFKKISYFLLTASIAIGLTTSGMLLTAVVMIIRSIYTGITNKGDKYYNIANILFAGSINFMTLILVIKLILAIRARKFLGLKQFDSFHILLIMTCHSLVVPSILTILAYALQSNEDVLVSVSTLLVVLSLPLSSIWAGSINTASSTRSFKSDPPLTPTGFYPTGIEDLSSSSTVSSPNSGSFPTNIIKRYISRNKQNTRSNAREYDNTSGFVEIHKEEHNSEKEYSDNIYYGISSDLSFDKLKNEKSEVKKQTIDVFDTKIDTSFTVYTPNTQEDVEARKFWLASDENSDSNILLD</sequence>
<dbReference type="Gene3D" id="1.10.287.920">
    <property type="entry name" value="Pheromone alpha factor receptor"/>
    <property type="match status" value="1"/>
</dbReference>
<dbReference type="PANTHER" id="PTHR28009">
    <property type="entry name" value="PHEROMONE ALPHA FACTOR RECEPTOR"/>
    <property type="match status" value="1"/>
</dbReference>
<proteinExistence type="predicted"/>
<evidence type="ECO:0008006" key="4">
    <source>
        <dbReference type="Google" id="ProtNLM"/>
    </source>
</evidence>
<evidence type="ECO:0000313" key="2">
    <source>
        <dbReference type="EMBL" id="KAK5773737.1"/>
    </source>
</evidence>
<dbReference type="Proteomes" id="UP001306508">
    <property type="component" value="Unassembled WGS sequence"/>
</dbReference>
<accession>A0AAN7WLA5</accession>
<dbReference type="InterPro" id="IPR027458">
    <property type="entry name" value="STE2_TM1-TM2_sf"/>
</dbReference>
<organism evidence="2 3">
    <name type="scientific">Arxiozyma heterogenica</name>
    <dbReference type="NCBI Taxonomy" id="278026"/>
    <lineage>
        <taxon>Eukaryota</taxon>
        <taxon>Fungi</taxon>
        <taxon>Dikarya</taxon>
        <taxon>Ascomycota</taxon>
        <taxon>Saccharomycotina</taxon>
        <taxon>Saccharomycetes</taxon>
        <taxon>Saccharomycetales</taxon>
        <taxon>Saccharomycetaceae</taxon>
        <taxon>Arxiozyma</taxon>
    </lineage>
</organism>
<dbReference type="Pfam" id="PF02116">
    <property type="entry name" value="STE2"/>
    <property type="match status" value="1"/>
</dbReference>
<protein>
    <recommendedName>
        <fullName evidence="4">Pheromone alpha factor receptor</fullName>
    </recommendedName>
</protein>
<dbReference type="PRINTS" id="PR00250">
    <property type="entry name" value="GPCRSTE2"/>
</dbReference>
<feature type="transmembrane region" description="Helical" evidence="1">
    <location>
        <begin position="151"/>
        <end position="178"/>
    </location>
</feature>
<keyword evidence="3" id="KW-1185">Reference proteome</keyword>
<dbReference type="PANTHER" id="PTHR28009:SF1">
    <property type="entry name" value="PHEROMONE ALPHA FACTOR RECEPTOR"/>
    <property type="match status" value="1"/>
</dbReference>
<feature type="transmembrane region" description="Helical" evidence="1">
    <location>
        <begin position="69"/>
        <end position="92"/>
    </location>
</feature>
<gene>
    <name evidence="2" type="ORF">RI543_005049</name>
</gene>
<feature type="transmembrane region" description="Helical" evidence="1">
    <location>
        <begin position="112"/>
        <end position="139"/>
    </location>
</feature>
<keyword evidence="1" id="KW-0812">Transmembrane</keyword>